<dbReference type="EMBL" id="JBHUFU010000001">
    <property type="protein sequence ID" value="MFD1828068.1"/>
    <property type="molecule type" value="Genomic_DNA"/>
</dbReference>
<gene>
    <name evidence="3" type="ORF">ACFSJS_00110</name>
</gene>
<protein>
    <recommendedName>
        <fullName evidence="5">Secreted protein</fullName>
    </recommendedName>
</protein>
<sequence length="460" mass="47598">MAHPSASPFPGASPAGPPAPAGSAARLRRAAATEPGRLRILGAALTALVLAFGAQAAWQTAQRAAAADTVIGSSQPLTAGTASLHRHLADADTTAAGAFLAGGAEPPELRERYERDVRTVARLLAEAAAENGGPGPDPERARAHEEIAGLTERFPVYTGLVEAARANNRQGLPLGGAYLRHAGERMREDLLPAAAALHRSEAARLRADHAAARSRPTGALLTGAAALAALCWAQRRDRRRTNRVVNLGLAAATAATAAGVLWLAAGHGLARSALEESDRRGSRSLQALNEAWAGALRARGDENLMLVARGGGAAYEEDYLRGMRELTGAAEPGRRPGGLLGRALELADDRAGREPVEEAVRAAAAWRERHAAARALETGGRYEEAVAVVVGPGRGTARSAFDAVDGALAEAVRHEQREFERAAQRGRAALGGLAAGSLALSVLGAAGVVLGVGRRLSEYR</sequence>
<feature type="compositionally biased region" description="Low complexity" evidence="1">
    <location>
        <begin position="1"/>
        <end position="14"/>
    </location>
</feature>
<feature type="transmembrane region" description="Helical" evidence="2">
    <location>
        <begin position="38"/>
        <end position="58"/>
    </location>
</feature>
<proteinExistence type="predicted"/>
<accession>A0ABW4PC89</accession>
<comment type="caution">
    <text evidence="3">The sequence shown here is derived from an EMBL/GenBank/DDBJ whole genome shotgun (WGS) entry which is preliminary data.</text>
</comment>
<feature type="transmembrane region" description="Helical" evidence="2">
    <location>
        <begin position="245"/>
        <end position="265"/>
    </location>
</feature>
<evidence type="ECO:0000313" key="4">
    <source>
        <dbReference type="Proteomes" id="UP001597365"/>
    </source>
</evidence>
<reference evidence="4" key="1">
    <citation type="journal article" date="2019" name="Int. J. Syst. Evol. Microbiol.">
        <title>The Global Catalogue of Microorganisms (GCM) 10K type strain sequencing project: providing services to taxonomists for standard genome sequencing and annotation.</title>
        <authorList>
            <consortium name="The Broad Institute Genomics Platform"/>
            <consortium name="The Broad Institute Genome Sequencing Center for Infectious Disease"/>
            <person name="Wu L."/>
            <person name="Ma J."/>
        </authorList>
    </citation>
    <scope>NUCLEOTIDE SEQUENCE [LARGE SCALE GENOMIC DNA]</scope>
    <source>
        <strain evidence="4">CGMCC 4.7455</strain>
    </source>
</reference>
<feature type="region of interest" description="Disordered" evidence="1">
    <location>
        <begin position="1"/>
        <end position="28"/>
    </location>
</feature>
<keyword evidence="2" id="KW-1133">Transmembrane helix</keyword>
<evidence type="ECO:0000256" key="2">
    <source>
        <dbReference type="SAM" id="Phobius"/>
    </source>
</evidence>
<keyword evidence="4" id="KW-1185">Reference proteome</keyword>
<feature type="transmembrane region" description="Helical" evidence="2">
    <location>
        <begin position="428"/>
        <end position="452"/>
    </location>
</feature>
<keyword evidence="2" id="KW-0472">Membrane</keyword>
<organism evidence="3 4">
    <name type="scientific">Streptomyces desertarenae</name>
    <dbReference type="NCBI Taxonomy" id="2666184"/>
    <lineage>
        <taxon>Bacteria</taxon>
        <taxon>Bacillati</taxon>
        <taxon>Actinomycetota</taxon>
        <taxon>Actinomycetes</taxon>
        <taxon>Kitasatosporales</taxon>
        <taxon>Streptomycetaceae</taxon>
        <taxon>Streptomyces</taxon>
    </lineage>
</organism>
<evidence type="ECO:0000256" key="1">
    <source>
        <dbReference type="SAM" id="MobiDB-lite"/>
    </source>
</evidence>
<keyword evidence="2" id="KW-0812">Transmembrane</keyword>
<dbReference type="RefSeq" id="WP_380895262.1">
    <property type="nucleotide sequence ID" value="NZ_JBHUFU010000001.1"/>
</dbReference>
<evidence type="ECO:0000313" key="3">
    <source>
        <dbReference type="EMBL" id="MFD1828068.1"/>
    </source>
</evidence>
<name>A0ABW4PC89_9ACTN</name>
<evidence type="ECO:0008006" key="5">
    <source>
        <dbReference type="Google" id="ProtNLM"/>
    </source>
</evidence>
<dbReference type="Proteomes" id="UP001597365">
    <property type="component" value="Unassembled WGS sequence"/>
</dbReference>